<proteinExistence type="predicted"/>
<evidence type="ECO:0000313" key="1">
    <source>
        <dbReference type="EMBL" id="MPC63144.1"/>
    </source>
</evidence>
<sequence length="87" mass="9382">MFPGGPSAGDKEAPWRVSGAATLATLTEVFSSTNITDLISERRGLTRYLEVAGVPIAPPNICVLSLKGDDIKQRKTVKENKVKKNNI</sequence>
<dbReference type="Proteomes" id="UP000324222">
    <property type="component" value="Unassembled WGS sequence"/>
</dbReference>
<name>A0A5B7H2T5_PORTR</name>
<comment type="caution">
    <text evidence="1">The sequence shown here is derived from an EMBL/GenBank/DDBJ whole genome shotgun (WGS) entry which is preliminary data.</text>
</comment>
<reference evidence="1 2" key="1">
    <citation type="submission" date="2019-05" db="EMBL/GenBank/DDBJ databases">
        <title>Another draft genome of Portunus trituberculatus and its Hox gene families provides insights of decapod evolution.</title>
        <authorList>
            <person name="Jeong J.-H."/>
            <person name="Song I."/>
            <person name="Kim S."/>
            <person name="Choi T."/>
            <person name="Kim D."/>
            <person name="Ryu S."/>
            <person name="Kim W."/>
        </authorList>
    </citation>
    <scope>NUCLEOTIDE SEQUENCE [LARGE SCALE GENOMIC DNA]</scope>
    <source>
        <tissue evidence="1">Muscle</tissue>
    </source>
</reference>
<evidence type="ECO:0000313" key="2">
    <source>
        <dbReference type="Proteomes" id="UP000324222"/>
    </source>
</evidence>
<accession>A0A5B7H2T5</accession>
<gene>
    <name evidence="1" type="ORF">E2C01_057238</name>
</gene>
<dbReference type="AlphaFoldDB" id="A0A5B7H2T5"/>
<dbReference type="EMBL" id="VSRR010020463">
    <property type="protein sequence ID" value="MPC63144.1"/>
    <property type="molecule type" value="Genomic_DNA"/>
</dbReference>
<keyword evidence="2" id="KW-1185">Reference proteome</keyword>
<protein>
    <submittedName>
        <fullName evidence="1">Uncharacterized protein</fullName>
    </submittedName>
</protein>
<organism evidence="1 2">
    <name type="scientific">Portunus trituberculatus</name>
    <name type="common">Swimming crab</name>
    <name type="synonym">Neptunus trituberculatus</name>
    <dbReference type="NCBI Taxonomy" id="210409"/>
    <lineage>
        <taxon>Eukaryota</taxon>
        <taxon>Metazoa</taxon>
        <taxon>Ecdysozoa</taxon>
        <taxon>Arthropoda</taxon>
        <taxon>Crustacea</taxon>
        <taxon>Multicrustacea</taxon>
        <taxon>Malacostraca</taxon>
        <taxon>Eumalacostraca</taxon>
        <taxon>Eucarida</taxon>
        <taxon>Decapoda</taxon>
        <taxon>Pleocyemata</taxon>
        <taxon>Brachyura</taxon>
        <taxon>Eubrachyura</taxon>
        <taxon>Portunoidea</taxon>
        <taxon>Portunidae</taxon>
        <taxon>Portuninae</taxon>
        <taxon>Portunus</taxon>
    </lineage>
</organism>